<dbReference type="RefSeq" id="WP_118980736.1">
    <property type="nucleotide sequence ID" value="NZ_QHCS01000001.1"/>
</dbReference>
<evidence type="ECO:0000256" key="1">
    <source>
        <dbReference type="SAM" id="Phobius"/>
    </source>
</evidence>
<proteinExistence type="predicted"/>
<name>A0A8B6RZA6_9LEPT</name>
<reference evidence="3" key="1">
    <citation type="submission" date="2018-05" db="EMBL/GenBank/DDBJ databases">
        <title>Leptospira yasudae sp. nov. and Leptospira stimsonii sp. nov., two pathogenic species of the genus Leptospira isolated from environmental sources.</title>
        <authorList>
            <person name="Casanovas-Massana A."/>
            <person name="Hamond C."/>
            <person name="Santos L.A."/>
            <person name="Hacker K.P."/>
            <person name="Balassiano I."/>
            <person name="Medeiros M.A."/>
            <person name="Reis M.G."/>
            <person name="Ko A.I."/>
            <person name="Wunder E.A."/>
        </authorList>
    </citation>
    <scope>NUCLEOTIDE SEQUENCE [LARGE SCALE GENOMIC DNA]</scope>
    <source>
        <strain evidence="3">AMB6-RJ</strain>
    </source>
</reference>
<protein>
    <submittedName>
        <fullName evidence="2">Uncharacterized protein</fullName>
    </submittedName>
</protein>
<keyword evidence="1" id="KW-0472">Membrane</keyword>
<feature type="transmembrane region" description="Helical" evidence="1">
    <location>
        <begin position="6"/>
        <end position="27"/>
    </location>
</feature>
<sequence>MWKSKIFWNLITFIFLNDSLFADIIYLKDGRVLFIKVINQDMDQVTVSNDRGTWDLEKKMVSRILFNEDEEVYVRNQLR</sequence>
<evidence type="ECO:0000313" key="2">
    <source>
        <dbReference type="EMBL" id="RHX88147.1"/>
    </source>
</evidence>
<accession>A0A8B6RZA6</accession>
<dbReference type="NCBIfam" id="NF047433">
    <property type="entry name" value="Lepto_7_Nterm"/>
    <property type="match status" value="1"/>
</dbReference>
<evidence type="ECO:0000313" key="3">
    <source>
        <dbReference type="Proteomes" id="UP000266669"/>
    </source>
</evidence>
<keyword evidence="1" id="KW-0812">Transmembrane</keyword>
<dbReference type="Proteomes" id="UP000266669">
    <property type="component" value="Unassembled WGS sequence"/>
</dbReference>
<comment type="caution">
    <text evidence="2">The sequence shown here is derived from an EMBL/GenBank/DDBJ whole genome shotgun (WGS) entry which is preliminary data.</text>
</comment>
<organism evidence="2 3">
    <name type="scientific">Leptospira stimsonii</name>
    <dbReference type="NCBI Taxonomy" id="2202203"/>
    <lineage>
        <taxon>Bacteria</taxon>
        <taxon>Pseudomonadati</taxon>
        <taxon>Spirochaetota</taxon>
        <taxon>Spirochaetia</taxon>
        <taxon>Leptospirales</taxon>
        <taxon>Leptospiraceae</taxon>
        <taxon>Leptospira</taxon>
    </lineage>
</organism>
<dbReference type="EMBL" id="QHCS01000001">
    <property type="protein sequence ID" value="RHX88147.1"/>
    <property type="molecule type" value="Genomic_DNA"/>
</dbReference>
<gene>
    <name evidence="2" type="ORF">DLM78_04115</name>
</gene>
<dbReference type="AlphaFoldDB" id="A0A8B6RZA6"/>
<keyword evidence="1" id="KW-1133">Transmembrane helix</keyword>